<dbReference type="GO" id="GO:0004806">
    <property type="term" value="F:triacylglycerol lipase activity"/>
    <property type="evidence" value="ECO:0007669"/>
    <property type="project" value="InterPro"/>
</dbReference>
<dbReference type="Pfam" id="PF03583">
    <property type="entry name" value="LIP"/>
    <property type="match status" value="1"/>
</dbReference>
<dbReference type="EMBL" id="BONK01000009">
    <property type="protein sequence ID" value="GIG22049.1"/>
    <property type="molecule type" value="Genomic_DNA"/>
</dbReference>
<dbReference type="PANTHER" id="PTHR34853">
    <property type="match status" value="1"/>
</dbReference>
<evidence type="ECO:0008006" key="4">
    <source>
        <dbReference type="Google" id="ProtNLM"/>
    </source>
</evidence>
<name>A0A919P6U5_9CELL</name>
<reference evidence="2" key="1">
    <citation type="submission" date="2021-01" db="EMBL/GenBank/DDBJ databases">
        <title>Whole genome shotgun sequence of Cellulomonas chitinilytica NBRC 110799.</title>
        <authorList>
            <person name="Komaki H."/>
            <person name="Tamura T."/>
        </authorList>
    </citation>
    <scope>NUCLEOTIDE SEQUENCE</scope>
    <source>
        <strain evidence="2">NBRC 110799</strain>
    </source>
</reference>
<feature type="transmembrane region" description="Helical" evidence="1">
    <location>
        <begin position="199"/>
        <end position="219"/>
    </location>
</feature>
<dbReference type="GO" id="GO:0016042">
    <property type="term" value="P:lipid catabolic process"/>
    <property type="evidence" value="ECO:0007669"/>
    <property type="project" value="InterPro"/>
</dbReference>
<dbReference type="Gene3D" id="3.40.50.1820">
    <property type="entry name" value="alpha/beta hydrolase"/>
    <property type="match status" value="2"/>
</dbReference>
<protein>
    <recommendedName>
        <fullName evidence="4">Lipase</fullName>
    </recommendedName>
</protein>
<organism evidence="2 3">
    <name type="scientific">Cellulomonas chitinilytica</name>
    <dbReference type="NCBI Taxonomy" id="398759"/>
    <lineage>
        <taxon>Bacteria</taxon>
        <taxon>Bacillati</taxon>
        <taxon>Actinomycetota</taxon>
        <taxon>Actinomycetes</taxon>
        <taxon>Micrococcales</taxon>
        <taxon>Cellulomonadaceae</taxon>
        <taxon>Cellulomonas</taxon>
    </lineage>
</organism>
<proteinExistence type="predicted"/>
<dbReference type="InterPro" id="IPR005152">
    <property type="entry name" value="Lipase_secreted"/>
</dbReference>
<feature type="transmembrane region" description="Helical" evidence="1">
    <location>
        <begin position="101"/>
        <end position="123"/>
    </location>
</feature>
<feature type="transmembrane region" description="Helical" evidence="1">
    <location>
        <begin position="130"/>
        <end position="149"/>
    </location>
</feature>
<accession>A0A919P6U5</accession>
<dbReference type="RefSeq" id="WP_203755931.1">
    <property type="nucleotide sequence ID" value="NZ_BONK01000009.1"/>
</dbReference>
<sequence length="594" mass="61739">MAETSEATTPLVRLRDARLQWWGRLLVGAALVGVGVVLVVHLTASVAVLSVLVGIGLMLVAADRAVWSFRSPLPRLERVLAALLLVLAVVSLVWQGTTVPFLAVTLAVASFVVGGTAVVGGLVGTRERRAAAVVLGVAQVLVGLLVLLWPRLSVFLVGLALGGWLVLLGVRDVLAGVGQLVGRGRTRRRDAPRRPRRELLGAVAALVVAALVLGLSAWLRAGDPTLVPDAFYTPPRDVPVEPGSLVRSEPFTHGVRAGQEGWRILYTTTGAHDEPTVASALVLAPADRTGEPLPVLSLAHGTTGVVPGCAPSLLDDPFATGLERTLSTMVDDGWAGVMTDYEGLGTAGPHPYLVGTAEAYDVLDAVRAARALDDLELGDDTVVWGHSQGGGAALWTGIVAPRYAPDVHVLGVAAAAPAADLAALAAGVKNTAAGRVVSAYLAQAWSDVYDLDLTSIVAPGYVPVVRRVADRCLWGRDAVANVLFSTQLSGPVIRPSALEGETGRLLEENSPHGTSAAPVLVGQGEADRLVLPGPQDAFVAQWCATGQAVDYRTYPGLDHVPIVESGSPFVPELVAWTEDRLAGRVATPTCGAGS</sequence>
<dbReference type="InterPro" id="IPR029058">
    <property type="entry name" value="AB_hydrolase_fold"/>
</dbReference>
<feature type="transmembrane region" description="Helical" evidence="1">
    <location>
        <begin position="21"/>
        <end position="40"/>
    </location>
</feature>
<dbReference type="SUPFAM" id="SSF53474">
    <property type="entry name" value="alpha/beta-Hydrolases"/>
    <property type="match status" value="1"/>
</dbReference>
<feature type="transmembrane region" description="Helical" evidence="1">
    <location>
        <begin position="79"/>
        <end position="95"/>
    </location>
</feature>
<comment type="caution">
    <text evidence="2">The sequence shown here is derived from an EMBL/GenBank/DDBJ whole genome shotgun (WGS) entry which is preliminary data.</text>
</comment>
<dbReference type="Proteomes" id="UP000632740">
    <property type="component" value="Unassembled WGS sequence"/>
</dbReference>
<gene>
    <name evidence="2" type="ORF">Cch01nite_27730</name>
</gene>
<dbReference type="PANTHER" id="PTHR34853:SF1">
    <property type="entry name" value="LIPASE 5"/>
    <property type="match status" value="1"/>
</dbReference>
<keyword evidence="1" id="KW-0812">Transmembrane</keyword>
<keyword evidence="1" id="KW-0472">Membrane</keyword>
<feature type="transmembrane region" description="Helical" evidence="1">
    <location>
        <begin position="155"/>
        <end position="178"/>
    </location>
</feature>
<evidence type="ECO:0000313" key="2">
    <source>
        <dbReference type="EMBL" id="GIG22049.1"/>
    </source>
</evidence>
<keyword evidence="1" id="KW-1133">Transmembrane helix</keyword>
<feature type="transmembrane region" description="Helical" evidence="1">
    <location>
        <begin position="46"/>
        <end position="67"/>
    </location>
</feature>
<evidence type="ECO:0000256" key="1">
    <source>
        <dbReference type="SAM" id="Phobius"/>
    </source>
</evidence>
<keyword evidence="3" id="KW-1185">Reference proteome</keyword>
<dbReference type="AlphaFoldDB" id="A0A919P6U5"/>
<evidence type="ECO:0000313" key="3">
    <source>
        <dbReference type="Proteomes" id="UP000632740"/>
    </source>
</evidence>